<keyword evidence="3" id="KW-1185">Reference proteome</keyword>
<feature type="domain" description="YgjP-like metallopeptidase" evidence="1">
    <location>
        <begin position="20"/>
        <end position="225"/>
    </location>
</feature>
<dbReference type="KEGG" id="cprv:CYPRO_0350"/>
<evidence type="ECO:0000313" key="3">
    <source>
        <dbReference type="Proteomes" id="UP000254808"/>
    </source>
</evidence>
<dbReference type="AlphaFoldDB" id="A0A345UGN6"/>
<proteinExistence type="predicted"/>
<dbReference type="CDD" id="cd07344">
    <property type="entry name" value="M48_yhfN_like"/>
    <property type="match status" value="1"/>
</dbReference>
<dbReference type="PANTHER" id="PTHR30399:SF1">
    <property type="entry name" value="UTP PYROPHOSPHATASE"/>
    <property type="match status" value="1"/>
</dbReference>
<reference evidence="2 3" key="1">
    <citation type="submission" date="2018-03" db="EMBL/GenBank/DDBJ databases">
        <title>Phenotypic and genomic properties of Cyclonatronum proteinivorum gen. nov., sp. nov., a haloalkaliphilic bacteroidete from soda lakes possessing Na+-translocating rhodopsin.</title>
        <authorList>
            <person name="Toshchakov S.V."/>
            <person name="Korzhenkov A."/>
            <person name="Samarov N.I."/>
            <person name="Kublanov I.V."/>
            <person name="Muntyan M.S."/>
            <person name="Sorokin D.Y."/>
        </authorList>
    </citation>
    <scope>NUCLEOTIDE SEQUENCE [LARGE SCALE GENOMIC DNA]</scope>
    <source>
        <strain evidence="2 3">Omega</strain>
    </source>
</reference>
<dbReference type="OrthoDB" id="9811177at2"/>
<dbReference type="InterPro" id="IPR053136">
    <property type="entry name" value="UTP_pyrophosphatase-like"/>
</dbReference>
<name>A0A345UGN6_9BACT</name>
<sequence length="233" mass="27824">MKHKDKLTGVVRFERRRNQKHIRIRVKPNEVIVSGPSRVSDGELQGFLDEKRDWVQENLHKLNARKEQVKSLNRFDEGFLLYDGEWVPVDIIQNAPQTRFELEKGRFKIEISKYEKPGVSLYTWLYSNWAVQHIGKRLIAKAKEFNFSFHKVTIRSQRTKWGSCSSKGNINLNWRLIKCPRFVQDYIYVHELCHLRHMNHSPEFWALVDSLYPRRHEAERWLKQNGPVAFQNP</sequence>
<gene>
    <name evidence="2" type="ORF">CYPRO_0350</name>
</gene>
<dbReference type="Proteomes" id="UP000254808">
    <property type="component" value="Chromosome"/>
</dbReference>
<dbReference type="Gene3D" id="3.30.2010.10">
    <property type="entry name" value="Metalloproteases ('zincins'), catalytic domain"/>
    <property type="match status" value="1"/>
</dbReference>
<protein>
    <recommendedName>
        <fullName evidence="1">YgjP-like metallopeptidase domain-containing protein</fullName>
    </recommendedName>
</protein>
<dbReference type="EMBL" id="CP027806">
    <property type="protein sequence ID" value="AXI99637.1"/>
    <property type="molecule type" value="Genomic_DNA"/>
</dbReference>
<evidence type="ECO:0000259" key="1">
    <source>
        <dbReference type="Pfam" id="PF01863"/>
    </source>
</evidence>
<dbReference type="Pfam" id="PF01863">
    <property type="entry name" value="YgjP-like"/>
    <property type="match status" value="1"/>
</dbReference>
<dbReference type="PANTHER" id="PTHR30399">
    <property type="entry name" value="UNCHARACTERIZED PROTEIN YGJP"/>
    <property type="match status" value="1"/>
</dbReference>
<evidence type="ECO:0000313" key="2">
    <source>
        <dbReference type="EMBL" id="AXI99637.1"/>
    </source>
</evidence>
<accession>A0A345UGN6</accession>
<dbReference type="InterPro" id="IPR002725">
    <property type="entry name" value="YgjP-like_metallopeptidase"/>
</dbReference>
<organism evidence="2 3">
    <name type="scientific">Cyclonatronum proteinivorum</name>
    <dbReference type="NCBI Taxonomy" id="1457365"/>
    <lineage>
        <taxon>Bacteria</taxon>
        <taxon>Pseudomonadati</taxon>
        <taxon>Balneolota</taxon>
        <taxon>Balneolia</taxon>
        <taxon>Balneolales</taxon>
        <taxon>Cyclonatronaceae</taxon>
        <taxon>Cyclonatronum</taxon>
    </lineage>
</organism>
<dbReference type="RefSeq" id="WP_114982932.1">
    <property type="nucleotide sequence ID" value="NZ_CP027806.1"/>
</dbReference>